<evidence type="ECO:0000313" key="2">
    <source>
        <dbReference type="Proteomes" id="UP001597541"/>
    </source>
</evidence>
<dbReference type="Gene3D" id="2.60.120.620">
    <property type="entry name" value="q2cbj1_9rhob like domain"/>
    <property type="match status" value="1"/>
</dbReference>
<organism evidence="1 2">
    <name type="scientific">Paenibacillus gansuensis</name>
    <dbReference type="NCBI Taxonomy" id="306542"/>
    <lineage>
        <taxon>Bacteria</taxon>
        <taxon>Bacillati</taxon>
        <taxon>Bacillota</taxon>
        <taxon>Bacilli</taxon>
        <taxon>Bacillales</taxon>
        <taxon>Paenibacillaceae</taxon>
        <taxon>Paenibacillus</taxon>
    </lineage>
</organism>
<reference evidence="2" key="1">
    <citation type="journal article" date="2019" name="Int. J. Syst. Evol. Microbiol.">
        <title>The Global Catalogue of Microorganisms (GCM) 10K type strain sequencing project: providing services to taxonomists for standard genome sequencing and annotation.</title>
        <authorList>
            <consortium name="The Broad Institute Genomics Platform"/>
            <consortium name="The Broad Institute Genome Sequencing Center for Infectious Disease"/>
            <person name="Wu L."/>
            <person name="Ma J."/>
        </authorList>
    </citation>
    <scope>NUCLEOTIDE SEQUENCE [LARGE SCALE GENOMIC DNA]</scope>
    <source>
        <strain evidence="2">KCTC 3950</strain>
    </source>
</reference>
<keyword evidence="1" id="KW-0560">Oxidoreductase</keyword>
<dbReference type="Pfam" id="PF05721">
    <property type="entry name" value="PhyH"/>
    <property type="match status" value="1"/>
</dbReference>
<comment type="caution">
    <text evidence="1">The sequence shown here is derived from an EMBL/GenBank/DDBJ whole genome shotgun (WGS) entry which is preliminary data.</text>
</comment>
<sequence length="259" mass="30079">MTLKGMTEEQFMMWNRDGYLVLPDFLSDTEVSEANRRMDEAFRRFKEQGRDNPETAKLSNVEQLSGIIEHDELFLELMEHPRMMGFIRDVMGDSFVMIDNDALIKPPKKAAHTNWHRDTDIRYERSEKPSPFMVKIFYFLSDVSYEGGCLALLPGSVHMPDAILPKVDVQEDMPAHVRMNVRAGTAVLFHGYLYHSALNNHTEHTRRSLIYNYGPSFLRTWPGYEPSEELRLRSSSASNLRRMLLGMTPWIEDPKAFQD</sequence>
<keyword evidence="2" id="KW-1185">Reference proteome</keyword>
<dbReference type="PANTHER" id="PTHR20883">
    <property type="entry name" value="PHYTANOYL-COA DIOXYGENASE DOMAIN CONTAINING 1"/>
    <property type="match status" value="1"/>
</dbReference>
<accession>A0ABW5PML3</accession>
<dbReference type="GO" id="GO:0051213">
    <property type="term" value="F:dioxygenase activity"/>
    <property type="evidence" value="ECO:0007669"/>
    <property type="project" value="UniProtKB-KW"/>
</dbReference>
<dbReference type="PANTHER" id="PTHR20883:SF48">
    <property type="entry name" value="ECTOINE DIOXYGENASE"/>
    <property type="match status" value="1"/>
</dbReference>
<dbReference type="SUPFAM" id="SSF51197">
    <property type="entry name" value="Clavaminate synthase-like"/>
    <property type="match status" value="1"/>
</dbReference>
<name>A0ABW5PML3_9BACL</name>
<protein>
    <submittedName>
        <fullName evidence="1">Phytanoyl-CoA dioxygenase family protein</fullName>
    </submittedName>
</protein>
<keyword evidence="1" id="KW-0223">Dioxygenase</keyword>
<dbReference type="Proteomes" id="UP001597541">
    <property type="component" value="Unassembled WGS sequence"/>
</dbReference>
<gene>
    <name evidence="1" type="ORF">ACFSUF_24910</name>
</gene>
<dbReference type="InterPro" id="IPR008775">
    <property type="entry name" value="Phytyl_CoA_dOase-like"/>
</dbReference>
<dbReference type="RefSeq" id="WP_377607745.1">
    <property type="nucleotide sequence ID" value="NZ_JBHUME010000020.1"/>
</dbReference>
<proteinExistence type="predicted"/>
<evidence type="ECO:0000313" key="1">
    <source>
        <dbReference type="EMBL" id="MFD2615652.1"/>
    </source>
</evidence>
<dbReference type="EMBL" id="JBHUME010000020">
    <property type="protein sequence ID" value="MFD2615652.1"/>
    <property type="molecule type" value="Genomic_DNA"/>
</dbReference>